<accession>A0A0A8UVH4</accession>
<organism evidence="1 2">
    <name type="scientific">Legionella hackeliae</name>
    <dbReference type="NCBI Taxonomy" id="449"/>
    <lineage>
        <taxon>Bacteria</taxon>
        <taxon>Pseudomonadati</taxon>
        <taxon>Pseudomonadota</taxon>
        <taxon>Gammaproteobacteria</taxon>
        <taxon>Legionellales</taxon>
        <taxon>Legionellaceae</taxon>
        <taxon>Legionella</taxon>
    </lineage>
</organism>
<keyword evidence="2" id="KW-1185">Reference proteome</keyword>
<dbReference type="KEGG" id="lha:LHA_1725"/>
<dbReference type="STRING" id="449.LHA_1725"/>
<dbReference type="EMBL" id="LN681225">
    <property type="protein sequence ID" value="CEK10764.1"/>
    <property type="molecule type" value="Genomic_DNA"/>
</dbReference>
<dbReference type="AlphaFoldDB" id="A0A0A8UVH4"/>
<sequence length="93" mass="10344">MPLLITGTIALTFLPIISLGVFITALVFSALLLVASIFTPVIGLEIFAPTIDNPIRAKNILEIGQRYSLFFKRQKPQENQELVLDFAADRKMP</sequence>
<evidence type="ECO:0000313" key="1">
    <source>
        <dbReference type="EMBL" id="CEK10764.1"/>
    </source>
</evidence>
<evidence type="ECO:0000313" key="2">
    <source>
        <dbReference type="Proteomes" id="UP000032803"/>
    </source>
</evidence>
<dbReference type="Proteomes" id="UP000032803">
    <property type="component" value="Chromosome I"/>
</dbReference>
<name>A0A0A8UVH4_LEGHA</name>
<gene>
    <name evidence="1" type="ORF">LHA_1725</name>
</gene>
<dbReference type="HOGENOM" id="CLU_2396049_0_0_6"/>
<protein>
    <submittedName>
        <fullName evidence="1">Uncharacterized protein</fullName>
    </submittedName>
</protein>
<dbReference type="RefSeq" id="WP_045106075.1">
    <property type="nucleotide sequence ID" value="NZ_LN681225.1"/>
</dbReference>
<reference evidence="2" key="1">
    <citation type="submission" date="2014-09" db="EMBL/GenBank/DDBJ databases">
        <authorList>
            <person name="Gomez-Valero L."/>
        </authorList>
    </citation>
    <scope>NUCLEOTIDE SEQUENCE [LARGE SCALE GENOMIC DNA]</scope>
    <source>
        <strain evidence="2">ATCC35250</strain>
    </source>
</reference>
<proteinExistence type="predicted"/>